<evidence type="ECO:0000256" key="1">
    <source>
        <dbReference type="SAM" id="Phobius"/>
    </source>
</evidence>
<dbReference type="EMBL" id="QPFP01000003">
    <property type="protein sequence ID" value="TEB38296.1"/>
    <property type="molecule type" value="Genomic_DNA"/>
</dbReference>
<gene>
    <name evidence="2" type="ORF">FA13DRAFT_1725949</name>
</gene>
<keyword evidence="1" id="KW-1133">Transmembrane helix</keyword>
<keyword evidence="3" id="KW-1185">Reference proteome</keyword>
<sequence>MSEKTAPLPSVPKKSSTEKWLLTFATIQTLLLVGILGALAAIAAKVNSSGSPMKVSVTQARTDGPIQVAVPTSSYLNVRAQNGTPLPMQIISQTLTVSPAYGAVQTVTAR</sequence>
<protein>
    <submittedName>
        <fullName evidence="2">Uncharacterized protein</fullName>
    </submittedName>
</protein>
<evidence type="ECO:0000313" key="3">
    <source>
        <dbReference type="Proteomes" id="UP000298030"/>
    </source>
</evidence>
<proteinExistence type="predicted"/>
<keyword evidence="1" id="KW-0472">Membrane</keyword>
<reference evidence="2 3" key="1">
    <citation type="journal article" date="2019" name="Nat. Ecol. Evol.">
        <title>Megaphylogeny resolves global patterns of mushroom evolution.</title>
        <authorList>
            <person name="Varga T."/>
            <person name="Krizsan K."/>
            <person name="Foldi C."/>
            <person name="Dima B."/>
            <person name="Sanchez-Garcia M."/>
            <person name="Sanchez-Ramirez S."/>
            <person name="Szollosi G.J."/>
            <person name="Szarkandi J.G."/>
            <person name="Papp V."/>
            <person name="Albert L."/>
            <person name="Andreopoulos W."/>
            <person name="Angelini C."/>
            <person name="Antonin V."/>
            <person name="Barry K.W."/>
            <person name="Bougher N.L."/>
            <person name="Buchanan P."/>
            <person name="Buyck B."/>
            <person name="Bense V."/>
            <person name="Catcheside P."/>
            <person name="Chovatia M."/>
            <person name="Cooper J."/>
            <person name="Damon W."/>
            <person name="Desjardin D."/>
            <person name="Finy P."/>
            <person name="Geml J."/>
            <person name="Haridas S."/>
            <person name="Hughes K."/>
            <person name="Justo A."/>
            <person name="Karasinski D."/>
            <person name="Kautmanova I."/>
            <person name="Kiss B."/>
            <person name="Kocsube S."/>
            <person name="Kotiranta H."/>
            <person name="LaButti K.M."/>
            <person name="Lechner B.E."/>
            <person name="Liimatainen K."/>
            <person name="Lipzen A."/>
            <person name="Lukacs Z."/>
            <person name="Mihaltcheva S."/>
            <person name="Morgado L.N."/>
            <person name="Niskanen T."/>
            <person name="Noordeloos M.E."/>
            <person name="Ohm R.A."/>
            <person name="Ortiz-Santana B."/>
            <person name="Ovrebo C."/>
            <person name="Racz N."/>
            <person name="Riley R."/>
            <person name="Savchenko A."/>
            <person name="Shiryaev A."/>
            <person name="Soop K."/>
            <person name="Spirin V."/>
            <person name="Szebenyi C."/>
            <person name="Tomsovsky M."/>
            <person name="Tulloss R.E."/>
            <person name="Uehling J."/>
            <person name="Grigoriev I.V."/>
            <person name="Vagvolgyi C."/>
            <person name="Papp T."/>
            <person name="Martin F.M."/>
            <person name="Miettinen O."/>
            <person name="Hibbett D.S."/>
            <person name="Nagy L.G."/>
        </authorList>
    </citation>
    <scope>NUCLEOTIDE SEQUENCE [LARGE SCALE GENOMIC DNA]</scope>
    <source>
        <strain evidence="2 3">FP101781</strain>
    </source>
</reference>
<keyword evidence="1" id="KW-0812">Transmembrane</keyword>
<feature type="transmembrane region" description="Helical" evidence="1">
    <location>
        <begin position="20"/>
        <end position="44"/>
    </location>
</feature>
<comment type="caution">
    <text evidence="2">The sequence shown here is derived from an EMBL/GenBank/DDBJ whole genome shotgun (WGS) entry which is preliminary data.</text>
</comment>
<dbReference type="AlphaFoldDB" id="A0A4Y7TVT9"/>
<accession>A0A4Y7TVT9</accession>
<evidence type="ECO:0000313" key="2">
    <source>
        <dbReference type="EMBL" id="TEB38296.1"/>
    </source>
</evidence>
<organism evidence="2 3">
    <name type="scientific">Coprinellus micaceus</name>
    <name type="common">Glistening ink-cap mushroom</name>
    <name type="synonym">Coprinus micaceus</name>
    <dbReference type="NCBI Taxonomy" id="71717"/>
    <lineage>
        <taxon>Eukaryota</taxon>
        <taxon>Fungi</taxon>
        <taxon>Dikarya</taxon>
        <taxon>Basidiomycota</taxon>
        <taxon>Agaricomycotina</taxon>
        <taxon>Agaricomycetes</taxon>
        <taxon>Agaricomycetidae</taxon>
        <taxon>Agaricales</taxon>
        <taxon>Agaricineae</taxon>
        <taxon>Psathyrellaceae</taxon>
        <taxon>Coprinellus</taxon>
    </lineage>
</organism>
<dbReference type="OrthoDB" id="10438480at2759"/>
<name>A0A4Y7TVT9_COPMI</name>
<dbReference type="Proteomes" id="UP000298030">
    <property type="component" value="Unassembled WGS sequence"/>
</dbReference>